<dbReference type="AlphaFoldDB" id="A0A6N4SVH7"/>
<keyword evidence="10" id="KW-1185">Reference proteome</keyword>
<dbReference type="NCBIfam" id="TIGR02937">
    <property type="entry name" value="sigma70-ECF"/>
    <property type="match status" value="1"/>
</dbReference>
<dbReference type="Proteomes" id="UP000001822">
    <property type="component" value="Chromosome"/>
</dbReference>
<dbReference type="PANTHER" id="PTHR43133:SF8">
    <property type="entry name" value="RNA POLYMERASE SIGMA FACTOR HI_1459-RELATED"/>
    <property type="match status" value="1"/>
</dbReference>
<gene>
    <name evidence="9" type="ordered locus">CHU_3097</name>
</gene>
<evidence type="ECO:0000259" key="7">
    <source>
        <dbReference type="Pfam" id="PF04542"/>
    </source>
</evidence>
<keyword evidence="5 6" id="KW-0804">Transcription</keyword>
<keyword evidence="3 6" id="KW-0731">Sigma factor</keyword>
<dbReference type="OrthoDB" id="9782108at2"/>
<dbReference type="EMBL" id="CP000383">
    <property type="protein sequence ID" value="ABG60337.1"/>
    <property type="molecule type" value="Genomic_DNA"/>
</dbReference>
<dbReference type="InterPro" id="IPR000838">
    <property type="entry name" value="RNA_pol_sigma70_ECF_CS"/>
</dbReference>
<feature type="domain" description="RNA polymerase sigma-70 region 2" evidence="7">
    <location>
        <begin position="12"/>
        <end position="77"/>
    </location>
</feature>
<evidence type="ECO:0000313" key="10">
    <source>
        <dbReference type="Proteomes" id="UP000001822"/>
    </source>
</evidence>
<evidence type="ECO:0000256" key="1">
    <source>
        <dbReference type="ARBA" id="ARBA00010641"/>
    </source>
</evidence>
<keyword evidence="4 6" id="KW-0238">DNA-binding</keyword>
<dbReference type="GO" id="GO:0003677">
    <property type="term" value="F:DNA binding"/>
    <property type="evidence" value="ECO:0007669"/>
    <property type="project" value="UniProtKB-KW"/>
</dbReference>
<dbReference type="InterPro" id="IPR039425">
    <property type="entry name" value="RNA_pol_sigma-70-like"/>
</dbReference>
<feature type="domain" description="RNA polymerase sigma factor 70 region 4 type 2" evidence="8">
    <location>
        <begin position="130"/>
        <end position="182"/>
    </location>
</feature>
<evidence type="ECO:0000256" key="5">
    <source>
        <dbReference type="ARBA" id="ARBA00023163"/>
    </source>
</evidence>
<dbReference type="GO" id="GO:0006352">
    <property type="term" value="P:DNA-templated transcription initiation"/>
    <property type="evidence" value="ECO:0007669"/>
    <property type="project" value="InterPro"/>
</dbReference>
<dbReference type="InterPro" id="IPR036388">
    <property type="entry name" value="WH-like_DNA-bd_sf"/>
</dbReference>
<dbReference type="Gene3D" id="1.10.10.10">
    <property type="entry name" value="Winged helix-like DNA-binding domain superfamily/Winged helix DNA-binding domain"/>
    <property type="match status" value="1"/>
</dbReference>
<dbReference type="InterPro" id="IPR013324">
    <property type="entry name" value="RNA_pol_sigma_r3/r4-like"/>
</dbReference>
<evidence type="ECO:0000256" key="3">
    <source>
        <dbReference type="ARBA" id="ARBA00023082"/>
    </source>
</evidence>
<dbReference type="InterPro" id="IPR014284">
    <property type="entry name" value="RNA_pol_sigma-70_dom"/>
</dbReference>
<keyword evidence="2 6" id="KW-0805">Transcription regulation</keyword>
<dbReference type="PROSITE" id="PS01063">
    <property type="entry name" value="SIGMA70_ECF"/>
    <property type="match status" value="1"/>
</dbReference>
<dbReference type="InterPro" id="IPR007627">
    <property type="entry name" value="RNA_pol_sigma70_r2"/>
</dbReference>
<dbReference type="SUPFAM" id="SSF88659">
    <property type="entry name" value="Sigma3 and sigma4 domains of RNA polymerase sigma factors"/>
    <property type="match status" value="1"/>
</dbReference>
<evidence type="ECO:0000256" key="4">
    <source>
        <dbReference type="ARBA" id="ARBA00023125"/>
    </source>
</evidence>
<dbReference type="KEGG" id="chu:CHU_3097"/>
<evidence type="ECO:0000259" key="8">
    <source>
        <dbReference type="Pfam" id="PF08281"/>
    </source>
</evidence>
<name>A0A6N4SVH7_CYTH3</name>
<dbReference type="PANTHER" id="PTHR43133">
    <property type="entry name" value="RNA POLYMERASE ECF-TYPE SIGMA FACTO"/>
    <property type="match status" value="1"/>
</dbReference>
<dbReference type="RefSeq" id="WP_011586446.1">
    <property type="nucleotide sequence ID" value="NC_008255.1"/>
</dbReference>
<evidence type="ECO:0000256" key="2">
    <source>
        <dbReference type="ARBA" id="ARBA00023015"/>
    </source>
</evidence>
<proteinExistence type="inferred from homology"/>
<reference evidence="9 10" key="1">
    <citation type="journal article" date="2007" name="Appl. Environ. Microbiol.">
        <title>Genome sequence of the cellulolytic gliding bacterium Cytophaga hutchinsonii.</title>
        <authorList>
            <person name="Xie G."/>
            <person name="Bruce D.C."/>
            <person name="Challacombe J.F."/>
            <person name="Chertkov O."/>
            <person name="Detter J.C."/>
            <person name="Gilna P."/>
            <person name="Han C.S."/>
            <person name="Lucas S."/>
            <person name="Misra M."/>
            <person name="Myers G.L."/>
            <person name="Richardson P."/>
            <person name="Tapia R."/>
            <person name="Thayer N."/>
            <person name="Thompson L.S."/>
            <person name="Brettin T.S."/>
            <person name="Henrissat B."/>
            <person name="Wilson D.B."/>
            <person name="McBride M.J."/>
        </authorList>
    </citation>
    <scope>NUCLEOTIDE SEQUENCE [LARGE SCALE GENOMIC DNA]</scope>
    <source>
        <strain evidence="10">ATCC 33406 / DSM 1761 / CIP 103989 / NBRC 15051 / NCIMB 9469 / D465</strain>
    </source>
</reference>
<dbReference type="GO" id="GO:0016987">
    <property type="term" value="F:sigma factor activity"/>
    <property type="evidence" value="ECO:0007669"/>
    <property type="project" value="UniProtKB-KW"/>
</dbReference>
<organism evidence="9 10">
    <name type="scientific">Cytophaga hutchinsonii (strain ATCC 33406 / DSM 1761 / CIP 103989 / NBRC 15051 / NCIMB 9469 / D465)</name>
    <dbReference type="NCBI Taxonomy" id="269798"/>
    <lineage>
        <taxon>Bacteria</taxon>
        <taxon>Pseudomonadati</taxon>
        <taxon>Bacteroidota</taxon>
        <taxon>Cytophagia</taxon>
        <taxon>Cytophagales</taxon>
        <taxon>Cytophagaceae</taxon>
        <taxon>Cytophaga</taxon>
    </lineage>
</organism>
<dbReference type="InterPro" id="IPR013249">
    <property type="entry name" value="RNA_pol_sigma70_r4_t2"/>
</dbReference>
<dbReference type="InterPro" id="IPR013325">
    <property type="entry name" value="RNA_pol_sigma_r2"/>
</dbReference>
<comment type="similarity">
    <text evidence="1 6">Belongs to the sigma-70 factor family. ECF subfamily.</text>
</comment>
<evidence type="ECO:0000313" key="9">
    <source>
        <dbReference type="EMBL" id="ABG60337.1"/>
    </source>
</evidence>
<dbReference type="SUPFAM" id="SSF88946">
    <property type="entry name" value="Sigma2 domain of RNA polymerase sigma factors"/>
    <property type="match status" value="1"/>
</dbReference>
<accession>A0A6N4SVH7</accession>
<evidence type="ECO:0000256" key="6">
    <source>
        <dbReference type="RuleBase" id="RU000716"/>
    </source>
</evidence>
<sequence>MQETSGIIKAWVNEYSSDLLSWAFYKTSNKETAEDLVQETFISAFQSFHTFENKSKPKTWLFSILKNKIIDFHRKNYKRTVVSADKISEQQSTFLFSYLFEDGGEWRKERRPENWTEEVVELLDNPEFNELLMQCIRKLPPLWNSAIQLKYLEQKDAGTICQELGVSTTNYWQIIHRAKLQLRECLQQQWFKK</sequence>
<protein>
    <recommendedName>
        <fullName evidence="6">RNA polymerase sigma factor</fullName>
    </recommendedName>
</protein>
<dbReference type="Pfam" id="PF08281">
    <property type="entry name" value="Sigma70_r4_2"/>
    <property type="match status" value="1"/>
</dbReference>
<dbReference type="Gene3D" id="1.10.1740.10">
    <property type="match status" value="1"/>
</dbReference>
<dbReference type="Pfam" id="PF04542">
    <property type="entry name" value="Sigma70_r2"/>
    <property type="match status" value="1"/>
</dbReference>